<dbReference type="AlphaFoldDB" id="A0A7R9LZZ7"/>
<dbReference type="EMBL" id="OC918982">
    <property type="protein sequence ID" value="CAD7650491.1"/>
    <property type="molecule type" value="Genomic_DNA"/>
</dbReference>
<evidence type="ECO:0000256" key="2">
    <source>
        <dbReference type="ARBA" id="ARBA00007780"/>
    </source>
</evidence>
<gene>
    <name evidence="6" type="ORF">ONB1V03_LOCUS7836</name>
</gene>
<dbReference type="InterPro" id="IPR023614">
    <property type="entry name" value="Porin_dom_sf"/>
</dbReference>
<comment type="similarity">
    <text evidence="2">Belongs to the eukaryotic mitochondrial porin family.</text>
</comment>
<keyword evidence="3" id="KW-0472">Membrane</keyword>
<evidence type="ECO:0000256" key="1">
    <source>
        <dbReference type="ARBA" id="ARBA00004294"/>
    </source>
</evidence>
<keyword evidence="4" id="KW-1000">Mitochondrion outer membrane</keyword>
<dbReference type="GO" id="GO:0046930">
    <property type="term" value="C:pore complex"/>
    <property type="evidence" value="ECO:0007669"/>
    <property type="project" value="UniProtKB-KW"/>
</dbReference>
<evidence type="ECO:0000256" key="5">
    <source>
        <dbReference type="ARBA" id="ARBA00023114"/>
    </source>
</evidence>
<dbReference type="GO" id="GO:0008308">
    <property type="term" value="F:voltage-gated monoatomic anion channel activity"/>
    <property type="evidence" value="ECO:0007669"/>
    <property type="project" value="InterPro"/>
</dbReference>
<proteinExistence type="inferred from homology"/>
<dbReference type="PANTHER" id="PTHR11743:SF70">
    <property type="entry name" value="GH26960P-RELATED"/>
    <property type="match status" value="1"/>
</dbReference>
<sequence length="297" mass="31953">MGANASLCSTRSLQKRYGRRSVVVCQLDMYIIMQIHVITTVNDLAPGLKAIIKGTIPDTQSGKVSSLSCGCVLLQVQTCFVRFKKQGTSVECWFCLNARVLSLYGTSGGGITLPPTDGVRNPGHEQQIFDVEYVHGIMGLKGCIGLKQSPVAEGSIAFGKEGVLIGGEGAYDTNKGEVTKYSAGIQYSQRDFSAAAILADRGNKLIASYYHSVNLDTAVGVEATHKFDDNANTFTAGTKYHLDPLTFTKVRLDNHGKLAGLLQHEFRPKNTFTVSSEVDTKALDKSAKVGLALNIVP</sequence>
<keyword evidence="4" id="KW-0496">Mitochondrion</keyword>
<evidence type="ECO:0000256" key="4">
    <source>
        <dbReference type="ARBA" id="ARBA00022787"/>
    </source>
</evidence>
<dbReference type="PANTHER" id="PTHR11743">
    <property type="entry name" value="VOLTAGE-DEPENDENT ANION-SELECTIVE CHANNEL"/>
    <property type="match status" value="1"/>
</dbReference>
<dbReference type="CDD" id="cd07306">
    <property type="entry name" value="Porin3_VDAC"/>
    <property type="match status" value="1"/>
</dbReference>
<name>A0A7R9LZZ7_9ACAR</name>
<keyword evidence="5" id="KW-0813">Transport</keyword>
<dbReference type="GO" id="GO:0005741">
    <property type="term" value="C:mitochondrial outer membrane"/>
    <property type="evidence" value="ECO:0007669"/>
    <property type="project" value="UniProtKB-SubCell"/>
</dbReference>
<keyword evidence="3" id="KW-0812">Transmembrane</keyword>
<evidence type="ECO:0000256" key="3">
    <source>
        <dbReference type="ARBA" id="ARBA00022452"/>
    </source>
</evidence>
<dbReference type="Pfam" id="PF01459">
    <property type="entry name" value="Porin_3"/>
    <property type="match status" value="1"/>
</dbReference>
<keyword evidence="3" id="KW-1134">Transmembrane beta strand</keyword>
<dbReference type="Proteomes" id="UP000728032">
    <property type="component" value="Unassembled WGS sequence"/>
</dbReference>
<dbReference type="Gene3D" id="2.40.160.10">
    <property type="entry name" value="Porin"/>
    <property type="match status" value="1"/>
</dbReference>
<evidence type="ECO:0000313" key="6">
    <source>
        <dbReference type="EMBL" id="CAD7650491.1"/>
    </source>
</evidence>
<dbReference type="OrthoDB" id="7827681at2759"/>
<dbReference type="InterPro" id="IPR027246">
    <property type="entry name" value="Porin_Euk/Tom40"/>
</dbReference>
<evidence type="ECO:0000313" key="7">
    <source>
        <dbReference type="Proteomes" id="UP000728032"/>
    </source>
</evidence>
<organism evidence="6">
    <name type="scientific">Oppiella nova</name>
    <dbReference type="NCBI Taxonomy" id="334625"/>
    <lineage>
        <taxon>Eukaryota</taxon>
        <taxon>Metazoa</taxon>
        <taxon>Ecdysozoa</taxon>
        <taxon>Arthropoda</taxon>
        <taxon>Chelicerata</taxon>
        <taxon>Arachnida</taxon>
        <taxon>Acari</taxon>
        <taxon>Acariformes</taxon>
        <taxon>Sarcoptiformes</taxon>
        <taxon>Oribatida</taxon>
        <taxon>Brachypylina</taxon>
        <taxon>Oppioidea</taxon>
        <taxon>Oppiidae</taxon>
        <taxon>Oppiella</taxon>
    </lineage>
</organism>
<accession>A0A7R9LZZ7</accession>
<dbReference type="GO" id="GO:0015288">
    <property type="term" value="F:porin activity"/>
    <property type="evidence" value="ECO:0007669"/>
    <property type="project" value="UniProtKB-KW"/>
</dbReference>
<protein>
    <recommendedName>
        <fullName evidence="8">Porin</fullName>
    </recommendedName>
</protein>
<evidence type="ECO:0008006" key="8">
    <source>
        <dbReference type="Google" id="ProtNLM"/>
    </source>
</evidence>
<reference evidence="6" key="1">
    <citation type="submission" date="2020-11" db="EMBL/GenBank/DDBJ databases">
        <authorList>
            <person name="Tran Van P."/>
        </authorList>
    </citation>
    <scope>NUCLEOTIDE SEQUENCE</scope>
</reference>
<keyword evidence="7" id="KW-1185">Reference proteome</keyword>
<dbReference type="InterPro" id="IPR001925">
    <property type="entry name" value="Porin_Euk"/>
</dbReference>
<dbReference type="EMBL" id="CAJPVJ010004157">
    <property type="protein sequence ID" value="CAG2168346.1"/>
    <property type="molecule type" value="Genomic_DNA"/>
</dbReference>
<comment type="subcellular location">
    <subcellularLocation>
        <location evidence="1">Mitochondrion outer membrane</location>
    </subcellularLocation>
</comment>
<keyword evidence="5" id="KW-0626">Porin</keyword>
<keyword evidence="5" id="KW-0406">Ion transport</keyword>